<feature type="chain" id="PRO_5046953881" description="Lipoprotein" evidence="1">
    <location>
        <begin position="20"/>
        <end position="256"/>
    </location>
</feature>
<evidence type="ECO:0000256" key="1">
    <source>
        <dbReference type="SAM" id="SignalP"/>
    </source>
</evidence>
<accession>A0ABW9ZRF8</accession>
<dbReference type="EMBL" id="JAACJS010000002">
    <property type="protein sequence ID" value="NCI48312.1"/>
    <property type="molecule type" value="Genomic_DNA"/>
</dbReference>
<dbReference type="Proteomes" id="UP000753802">
    <property type="component" value="Unassembled WGS sequence"/>
</dbReference>
<organism evidence="2 3">
    <name type="scientific">Sediminibacterium roseum</name>
    <dbReference type="NCBI Taxonomy" id="1978412"/>
    <lineage>
        <taxon>Bacteria</taxon>
        <taxon>Pseudomonadati</taxon>
        <taxon>Bacteroidota</taxon>
        <taxon>Chitinophagia</taxon>
        <taxon>Chitinophagales</taxon>
        <taxon>Chitinophagaceae</taxon>
        <taxon>Sediminibacterium</taxon>
    </lineage>
</organism>
<gene>
    <name evidence="2" type="ORF">GWC95_00160</name>
</gene>
<keyword evidence="3" id="KW-1185">Reference proteome</keyword>
<evidence type="ECO:0000313" key="3">
    <source>
        <dbReference type="Proteomes" id="UP000753802"/>
    </source>
</evidence>
<dbReference type="InterPro" id="IPR008993">
    <property type="entry name" value="TIMP-like_OB-fold"/>
</dbReference>
<comment type="caution">
    <text evidence="2">The sequence shown here is derived from an EMBL/GenBank/DDBJ whole genome shotgun (WGS) entry which is preliminary data.</text>
</comment>
<dbReference type="RefSeq" id="WP_161816649.1">
    <property type="nucleotide sequence ID" value="NZ_JAACJS010000002.1"/>
</dbReference>
<dbReference type="Gene3D" id="2.40.50.120">
    <property type="match status" value="1"/>
</dbReference>
<evidence type="ECO:0000313" key="2">
    <source>
        <dbReference type="EMBL" id="NCI48312.1"/>
    </source>
</evidence>
<sequence>MKKLITSLAILFLSAKLFACSCAFPTFNDNFARAAFVGLVKVNNVHADPQNSDVDVLDITIVDLFKGKPVKEIRASGKNTSCDIGIQKNTVWLVFATENNKGELVFGYCSAPEQYEGRVYDEARYPGITKKIAEERKFVLKILTGLRDKKITLTNTDAGVFSFYEHLRSIKNVDVKEKQFAVYQLKVNKERVITSVKPLLPFVNAQISAQVLKKLKGAALRKPRNKAFPAEETMNICLFAFPAEQSYPGFIGPNLP</sequence>
<protein>
    <recommendedName>
        <fullName evidence="4">Lipoprotein</fullName>
    </recommendedName>
</protein>
<reference evidence="2 3" key="1">
    <citation type="submission" date="2020-01" db="EMBL/GenBank/DDBJ databases">
        <title>Genome analysis.</title>
        <authorList>
            <person name="Wu S."/>
            <person name="Wang G."/>
        </authorList>
    </citation>
    <scope>NUCLEOTIDE SEQUENCE [LARGE SCALE GENOMIC DNA]</scope>
    <source>
        <strain evidence="2 3">SYL130</strain>
    </source>
</reference>
<feature type="signal peptide" evidence="1">
    <location>
        <begin position="1"/>
        <end position="19"/>
    </location>
</feature>
<evidence type="ECO:0008006" key="4">
    <source>
        <dbReference type="Google" id="ProtNLM"/>
    </source>
</evidence>
<name>A0ABW9ZRF8_9BACT</name>
<keyword evidence="1" id="KW-0732">Signal</keyword>
<proteinExistence type="predicted"/>
<dbReference type="SUPFAM" id="SSF50242">
    <property type="entry name" value="TIMP-like"/>
    <property type="match status" value="1"/>
</dbReference>